<dbReference type="AlphaFoldDB" id="A0A085LVM4"/>
<protein>
    <recommendedName>
        <fullName evidence="3">Reverse transcriptase Ty1/copia-type domain-containing protein</fullName>
    </recommendedName>
</protein>
<name>A0A085LVM4_9BILA</name>
<evidence type="ECO:0000313" key="1">
    <source>
        <dbReference type="EMBL" id="KFD49020.1"/>
    </source>
</evidence>
<dbReference type="PANTHER" id="PTHR11439:SF483">
    <property type="entry name" value="PEPTIDE SYNTHASE GLIP-LIKE, PUTATIVE (AFU_ORTHOLOGUE AFUA_3G12920)-RELATED"/>
    <property type="match status" value="1"/>
</dbReference>
<evidence type="ECO:0008006" key="3">
    <source>
        <dbReference type="Google" id="ProtNLM"/>
    </source>
</evidence>
<sequence>MALHITALPSSVKYRQLIGSLLYIATASRPDIALALGLLSRRVESPTEYDWKPIKRVLHYLAGTKDIKLYLSAMSKPVLQGYLDADWAGDKIDRKSTIFFILL</sequence>
<dbReference type="EMBL" id="KL363279">
    <property type="protein sequence ID" value="KFD49020.1"/>
    <property type="molecule type" value="Genomic_DNA"/>
</dbReference>
<evidence type="ECO:0000313" key="2">
    <source>
        <dbReference type="Proteomes" id="UP000030764"/>
    </source>
</evidence>
<dbReference type="Proteomes" id="UP000030764">
    <property type="component" value="Unassembled WGS sequence"/>
</dbReference>
<accession>A0A085LVM4</accession>
<proteinExistence type="predicted"/>
<gene>
    <name evidence="1" type="ORF">M513_10068</name>
</gene>
<reference evidence="1 2" key="1">
    <citation type="journal article" date="2014" name="Nat. Genet.">
        <title>Genome and transcriptome of the porcine whipworm Trichuris suis.</title>
        <authorList>
            <person name="Jex A.R."/>
            <person name="Nejsum P."/>
            <person name="Schwarz E.M."/>
            <person name="Hu L."/>
            <person name="Young N.D."/>
            <person name="Hall R.S."/>
            <person name="Korhonen P.K."/>
            <person name="Liao S."/>
            <person name="Thamsborg S."/>
            <person name="Xia J."/>
            <person name="Xu P."/>
            <person name="Wang S."/>
            <person name="Scheerlinck J.P."/>
            <person name="Hofmann A."/>
            <person name="Sternberg P.W."/>
            <person name="Wang J."/>
            <person name="Gasser R.B."/>
        </authorList>
    </citation>
    <scope>NUCLEOTIDE SEQUENCE [LARGE SCALE GENOMIC DNA]</scope>
    <source>
        <strain evidence="1">DCEP-RM93M</strain>
    </source>
</reference>
<organism evidence="1 2">
    <name type="scientific">Trichuris suis</name>
    <name type="common">pig whipworm</name>
    <dbReference type="NCBI Taxonomy" id="68888"/>
    <lineage>
        <taxon>Eukaryota</taxon>
        <taxon>Metazoa</taxon>
        <taxon>Ecdysozoa</taxon>
        <taxon>Nematoda</taxon>
        <taxon>Enoplea</taxon>
        <taxon>Dorylaimia</taxon>
        <taxon>Trichinellida</taxon>
        <taxon>Trichuridae</taxon>
        <taxon>Trichuris</taxon>
    </lineage>
</organism>
<dbReference type="PANTHER" id="PTHR11439">
    <property type="entry name" value="GAG-POL-RELATED RETROTRANSPOSON"/>
    <property type="match status" value="1"/>
</dbReference>
<keyword evidence="2" id="KW-1185">Reference proteome</keyword>